<keyword evidence="1" id="KW-0812">Transmembrane</keyword>
<sequence>MNEKRMPVVIRGVMGLIAGLIVGGFIGLVVGGTFLGGFDIYDTTGIEGYELAAYVGAVIGAIAGAAFGVKFVSSRRGGDQ</sequence>
<dbReference type="Proteomes" id="UP001595932">
    <property type="component" value="Unassembled WGS sequence"/>
</dbReference>
<comment type="caution">
    <text evidence="2">The sequence shown here is derived from an EMBL/GenBank/DDBJ whole genome shotgun (WGS) entry which is preliminary data.</text>
</comment>
<feature type="transmembrane region" description="Helical" evidence="1">
    <location>
        <begin position="12"/>
        <end position="31"/>
    </location>
</feature>
<name>A0ABV9MBF8_9BACL</name>
<keyword evidence="3" id="KW-1185">Reference proteome</keyword>
<accession>A0ABV9MBF8</accession>
<evidence type="ECO:0000256" key="1">
    <source>
        <dbReference type="SAM" id="Phobius"/>
    </source>
</evidence>
<dbReference type="RefSeq" id="WP_377278401.1">
    <property type="nucleotide sequence ID" value="NZ_JBHSGL010000005.1"/>
</dbReference>
<gene>
    <name evidence="2" type="ORF">ACFO5U_08520</name>
</gene>
<keyword evidence="1" id="KW-0472">Membrane</keyword>
<evidence type="ECO:0008006" key="4">
    <source>
        <dbReference type="Google" id="ProtNLM"/>
    </source>
</evidence>
<keyword evidence="1" id="KW-1133">Transmembrane helix</keyword>
<feature type="transmembrane region" description="Helical" evidence="1">
    <location>
        <begin position="51"/>
        <end position="72"/>
    </location>
</feature>
<reference evidence="3" key="1">
    <citation type="journal article" date="2019" name="Int. J. Syst. Evol. Microbiol.">
        <title>The Global Catalogue of Microorganisms (GCM) 10K type strain sequencing project: providing services to taxonomists for standard genome sequencing and annotation.</title>
        <authorList>
            <consortium name="The Broad Institute Genomics Platform"/>
            <consortium name="The Broad Institute Genome Sequencing Center for Infectious Disease"/>
            <person name="Wu L."/>
            <person name="Ma J."/>
        </authorList>
    </citation>
    <scope>NUCLEOTIDE SEQUENCE [LARGE SCALE GENOMIC DNA]</scope>
    <source>
        <strain evidence="3">CGMCC 1.12151</strain>
    </source>
</reference>
<evidence type="ECO:0000313" key="3">
    <source>
        <dbReference type="Proteomes" id="UP001595932"/>
    </source>
</evidence>
<organism evidence="2 3">
    <name type="scientific">Planococcus dechangensis</name>
    <dbReference type="NCBI Taxonomy" id="1176255"/>
    <lineage>
        <taxon>Bacteria</taxon>
        <taxon>Bacillati</taxon>
        <taxon>Bacillota</taxon>
        <taxon>Bacilli</taxon>
        <taxon>Bacillales</taxon>
        <taxon>Caryophanaceae</taxon>
        <taxon>Planococcus</taxon>
    </lineage>
</organism>
<evidence type="ECO:0000313" key="2">
    <source>
        <dbReference type="EMBL" id="MFC4712900.1"/>
    </source>
</evidence>
<protein>
    <recommendedName>
        <fullName evidence="4">GlsB/YeaQ/YmgE family stress response membrane protein</fullName>
    </recommendedName>
</protein>
<dbReference type="EMBL" id="JBHSGL010000005">
    <property type="protein sequence ID" value="MFC4712900.1"/>
    <property type="molecule type" value="Genomic_DNA"/>
</dbReference>
<proteinExistence type="predicted"/>